<evidence type="ECO:0000256" key="6">
    <source>
        <dbReference type="RuleBase" id="RU367087"/>
    </source>
</evidence>
<keyword evidence="2 6" id="KW-0489">Methyltransferase</keyword>
<dbReference type="GO" id="GO:0040031">
    <property type="term" value="P:snRNA modification"/>
    <property type="evidence" value="ECO:0007669"/>
    <property type="project" value="TreeGrafter"/>
</dbReference>
<dbReference type="PANTHER" id="PTHR12315">
    <property type="entry name" value="BICOID-INTERACTING PROTEIN RELATED"/>
    <property type="match status" value="1"/>
</dbReference>
<reference evidence="8" key="1">
    <citation type="journal article" date="2022" name="IScience">
        <title>Evolution of zygomycete secretomes and the origins of terrestrial fungal ecologies.</title>
        <authorList>
            <person name="Chang Y."/>
            <person name="Wang Y."/>
            <person name="Mondo S."/>
            <person name="Ahrendt S."/>
            <person name="Andreopoulos W."/>
            <person name="Barry K."/>
            <person name="Beard J."/>
            <person name="Benny G.L."/>
            <person name="Blankenship S."/>
            <person name="Bonito G."/>
            <person name="Cuomo C."/>
            <person name="Desiro A."/>
            <person name="Gervers K.A."/>
            <person name="Hundley H."/>
            <person name="Kuo A."/>
            <person name="LaButti K."/>
            <person name="Lang B.F."/>
            <person name="Lipzen A."/>
            <person name="O'Donnell K."/>
            <person name="Pangilinan J."/>
            <person name="Reynolds N."/>
            <person name="Sandor L."/>
            <person name="Smith M.E."/>
            <person name="Tsang A."/>
            <person name="Grigoriev I.V."/>
            <person name="Stajich J.E."/>
            <person name="Spatafora J.W."/>
        </authorList>
    </citation>
    <scope>NUCLEOTIDE SEQUENCE</scope>
    <source>
        <strain evidence="8">RSA 2281</strain>
    </source>
</reference>
<dbReference type="Proteomes" id="UP001209540">
    <property type="component" value="Unassembled WGS sequence"/>
</dbReference>
<evidence type="ECO:0000259" key="7">
    <source>
        <dbReference type="PROSITE" id="PS51515"/>
    </source>
</evidence>
<dbReference type="SUPFAM" id="SSF53335">
    <property type="entry name" value="S-adenosyl-L-methionine-dependent methyltransferases"/>
    <property type="match status" value="1"/>
</dbReference>
<comment type="caution">
    <text evidence="8">The sequence shown here is derived from an EMBL/GenBank/DDBJ whole genome shotgun (WGS) entry which is preliminary data.</text>
</comment>
<proteinExistence type="inferred from homology"/>
<keyword evidence="4 5" id="KW-0949">S-adenosyl-L-methionine</keyword>
<dbReference type="CDD" id="cd02440">
    <property type="entry name" value="AdoMet_MTases"/>
    <property type="match status" value="1"/>
</dbReference>
<dbReference type="GO" id="GO:0008171">
    <property type="term" value="F:O-methyltransferase activity"/>
    <property type="evidence" value="ECO:0007669"/>
    <property type="project" value="UniProtKB-UniRule"/>
</dbReference>
<comment type="similarity">
    <text evidence="1 6">Belongs to the methyltransferase superfamily.</text>
</comment>
<dbReference type="InterPro" id="IPR029063">
    <property type="entry name" value="SAM-dependent_MTases_sf"/>
</dbReference>
<organism evidence="8 9">
    <name type="scientific">Phascolomyces articulosus</name>
    <dbReference type="NCBI Taxonomy" id="60185"/>
    <lineage>
        <taxon>Eukaryota</taxon>
        <taxon>Fungi</taxon>
        <taxon>Fungi incertae sedis</taxon>
        <taxon>Mucoromycota</taxon>
        <taxon>Mucoromycotina</taxon>
        <taxon>Mucoromycetes</taxon>
        <taxon>Mucorales</taxon>
        <taxon>Lichtheimiaceae</taxon>
        <taxon>Phascolomyces</taxon>
    </lineage>
</organism>
<protein>
    <recommendedName>
        <fullName evidence="6">RNA methyltransferase</fullName>
        <ecNumber evidence="6">2.1.1.-</ecNumber>
    </recommendedName>
</protein>
<evidence type="ECO:0000256" key="2">
    <source>
        <dbReference type="ARBA" id="ARBA00022603"/>
    </source>
</evidence>
<dbReference type="AlphaFoldDB" id="A0AAD5KAV5"/>
<dbReference type="InterPro" id="IPR039772">
    <property type="entry name" value="Bin3-like"/>
</dbReference>
<dbReference type="InterPro" id="IPR024160">
    <property type="entry name" value="BIN3_SAM-bd_dom"/>
</dbReference>
<dbReference type="Gene3D" id="3.40.50.150">
    <property type="entry name" value="Vaccinia Virus protein VP39"/>
    <property type="match status" value="1"/>
</dbReference>
<dbReference type="Pfam" id="PF06859">
    <property type="entry name" value="Bin3"/>
    <property type="match status" value="1"/>
</dbReference>
<name>A0AAD5KAV5_9FUNG</name>
<accession>A0AAD5KAV5</accession>
<dbReference type="InterPro" id="IPR010675">
    <property type="entry name" value="Bin3_C"/>
</dbReference>
<evidence type="ECO:0000256" key="3">
    <source>
        <dbReference type="ARBA" id="ARBA00022679"/>
    </source>
</evidence>
<sequence length="280" mass="32642">MLGAKADSVMTKKPKFQEEKTIQDHYAFGNYRNYYEARRGNQTTDKRLDLLPGELFHDKHVLDIGCNSGNITIMIGLQHHPSHILGIDLDDSLIKQAEKQLRLVNSLSNPKGNNSTDLQMRFHHFPRALTNLHGWVPITMPPGYQSTVFPHNVSFETKNWMDINLKGQENKYDTVLALSITKWIHIHHGDKGMKDFFKRIYQVLKPGGILILEPQVYETYERRAKKNDTMKSIFDQIQFLPDQFHDYLMQQVGFKEFKDLESKETTAKRGFNRPLHLYVK</sequence>
<feature type="domain" description="Bin3-type SAM" evidence="7">
    <location>
        <begin position="45"/>
        <end position="280"/>
    </location>
</feature>
<keyword evidence="3 6" id="KW-0808">Transferase</keyword>
<evidence type="ECO:0000256" key="1">
    <source>
        <dbReference type="ARBA" id="ARBA00008361"/>
    </source>
</evidence>
<dbReference type="GO" id="GO:0032259">
    <property type="term" value="P:methylation"/>
    <property type="evidence" value="ECO:0007669"/>
    <property type="project" value="UniProtKB-KW"/>
</dbReference>
<evidence type="ECO:0000313" key="9">
    <source>
        <dbReference type="Proteomes" id="UP001209540"/>
    </source>
</evidence>
<dbReference type="PROSITE" id="PS51515">
    <property type="entry name" value="BIN3_SAM"/>
    <property type="match status" value="1"/>
</dbReference>
<dbReference type="EMBL" id="JAIXMP010000012">
    <property type="protein sequence ID" value="KAI9264229.1"/>
    <property type="molecule type" value="Genomic_DNA"/>
</dbReference>
<dbReference type="EC" id="2.1.1.-" evidence="6"/>
<dbReference type="GO" id="GO:0017069">
    <property type="term" value="F:snRNA binding"/>
    <property type="evidence" value="ECO:0007669"/>
    <property type="project" value="TreeGrafter"/>
</dbReference>
<evidence type="ECO:0000256" key="4">
    <source>
        <dbReference type="ARBA" id="ARBA00022691"/>
    </source>
</evidence>
<keyword evidence="9" id="KW-1185">Reference proteome</keyword>
<evidence type="ECO:0000256" key="5">
    <source>
        <dbReference type="PROSITE-ProRule" id="PRU00848"/>
    </source>
</evidence>
<reference evidence="8" key="2">
    <citation type="submission" date="2023-02" db="EMBL/GenBank/DDBJ databases">
        <authorList>
            <consortium name="DOE Joint Genome Institute"/>
            <person name="Mondo S.J."/>
            <person name="Chang Y."/>
            <person name="Wang Y."/>
            <person name="Ahrendt S."/>
            <person name="Andreopoulos W."/>
            <person name="Barry K."/>
            <person name="Beard J."/>
            <person name="Benny G.L."/>
            <person name="Blankenship S."/>
            <person name="Bonito G."/>
            <person name="Cuomo C."/>
            <person name="Desiro A."/>
            <person name="Gervers K.A."/>
            <person name="Hundley H."/>
            <person name="Kuo A."/>
            <person name="LaButti K."/>
            <person name="Lang B.F."/>
            <person name="Lipzen A."/>
            <person name="O'Donnell K."/>
            <person name="Pangilinan J."/>
            <person name="Reynolds N."/>
            <person name="Sandor L."/>
            <person name="Smith M.W."/>
            <person name="Tsang A."/>
            <person name="Grigoriev I.V."/>
            <person name="Stajich J.E."/>
            <person name="Spatafora J.W."/>
        </authorList>
    </citation>
    <scope>NUCLEOTIDE SEQUENCE</scope>
    <source>
        <strain evidence="8">RSA 2281</strain>
    </source>
</reference>
<evidence type="ECO:0000313" key="8">
    <source>
        <dbReference type="EMBL" id="KAI9264229.1"/>
    </source>
</evidence>
<dbReference type="GO" id="GO:0008173">
    <property type="term" value="F:RNA methyltransferase activity"/>
    <property type="evidence" value="ECO:0007669"/>
    <property type="project" value="UniProtKB-UniRule"/>
</dbReference>
<gene>
    <name evidence="8" type="ORF">BDA99DRAFT_536950</name>
</gene>
<dbReference type="PANTHER" id="PTHR12315:SF0">
    <property type="entry name" value="7SK SNRNA METHYLPHOSPHATE CAPPING ENZYME"/>
    <property type="match status" value="1"/>
</dbReference>